<proteinExistence type="predicted"/>
<reference evidence="1 2" key="2">
    <citation type="submission" date="2018-03" db="EMBL/GenBank/DDBJ databases">
        <title>The ancient ancestry and fast evolution of plastids.</title>
        <authorList>
            <person name="Moore K.R."/>
            <person name="Magnabosco C."/>
            <person name="Momper L."/>
            <person name="Gold D.A."/>
            <person name="Bosak T."/>
            <person name="Fournier G.P."/>
        </authorList>
    </citation>
    <scope>NUCLEOTIDE SEQUENCE [LARGE SCALE GENOMIC DNA]</scope>
    <source>
        <strain evidence="1 2">ULC18</strain>
    </source>
</reference>
<dbReference type="EMBL" id="PVWK01000030">
    <property type="protein sequence ID" value="PSB32062.1"/>
    <property type="molecule type" value="Genomic_DNA"/>
</dbReference>
<accession>A0A2T1EH23</accession>
<dbReference type="AlphaFoldDB" id="A0A2T1EH23"/>
<dbReference type="Proteomes" id="UP000239576">
    <property type="component" value="Unassembled WGS sequence"/>
</dbReference>
<evidence type="ECO:0000313" key="1">
    <source>
        <dbReference type="EMBL" id="PSB32062.1"/>
    </source>
</evidence>
<keyword evidence="2" id="KW-1185">Reference proteome</keyword>
<dbReference type="RefSeq" id="WP_106255446.1">
    <property type="nucleotide sequence ID" value="NZ_CAWNSW010000076.1"/>
</dbReference>
<reference evidence="2" key="1">
    <citation type="submission" date="2018-02" db="EMBL/GenBank/DDBJ databases">
        <authorList>
            <person name="Moore K."/>
            <person name="Momper L."/>
        </authorList>
    </citation>
    <scope>NUCLEOTIDE SEQUENCE [LARGE SCALE GENOMIC DNA]</scope>
    <source>
        <strain evidence="2">ULC18</strain>
    </source>
</reference>
<evidence type="ECO:0000313" key="2">
    <source>
        <dbReference type="Proteomes" id="UP000239576"/>
    </source>
</evidence>
<gene>
    <name evidence="1" type="ORF">C7B82_06210</name>
</gene>
<protein>
    <submittedName>
        <fullName evidence="1">Uncharacterized protein</fullName>
    </submittedName>
</protein>
<comment type="caution">
    <text evidence="1">The sequence shown here is derived from an EMBL/GenBank/DDBJ whole genome shotgun (WGS) entry which is preliminary data.</text>
</comment>
<sequence length="233" mass="26104">MEISEQRSANMQAEQPKRNLDLAVQAAIASPRSANLRQLLSDFDDLLNHLPPHLHLKRAGDLLAQLTGILAARADQLLEDWEEKHNPVQAEPVLTTAMLQEVLRHTMSLNLEAVLGDSPLRHQTPQSSDSVIGTVEKGNLLAFLEQVDQKQAQQEALAIAHEEDVTAWVDAISQWQQAHHNQAVSLPELQRSLQMPLIQVWLALLLGGFTIEQRGEFYQVDGIWLAQGFRCKK</sequence>
<name>A0A2T1EH23_9CYAN</name>
<organism evidence="1 2">
    <name type="scientific">Stenomitos frigidus ULC18</name>
    <dbReference type="NCBI Taxonomy" id="2107698"/>
    <lineage>
        <taxon>Bacteria</taxon>
        <taxon>Bacillati</taxon>
        <taxon>Cyanobacteriota</taxon>
        <taxon>Cyanophyceae</taxon>
        <taxon>Leptolyngbyales</taxon>
        <taxon>Leptolyngbyaceae</taxon>
        <taxon>Stenomitos</taxon>
    </lineage>
</organism>
<dbReference type="OrthoDB" id="582303at2"/>